<feature type="domain" description="MobA-like NTP transferase" evidence="1">
    <location>
        <begin position="5"/>
        <end position="163"/>
    </location>
</feature>
<organism evidence="2 3">
    <name type="scientific">Marinitoga piezophila (strain DSM 14283 / JCM 11233 / KA3)</name>
    <dbReference type="NCBI Taxonomy" id="443254"/>
    <lineage>
        <taxon>Bacteria</taxon>
        <taxon>Thermotogati</taxon>
        <taxon>Thermotogota</taxon>
        <taxon>Thermotogae</taxon>
        <taxon>Petrotogales</taxon>
        <taxon>Petrotogaceae</taxon>
        <taxon>Marinitoga</taxon>
    </lineage>
</organism>
<dbReference type="InterPro" id="IPR025877">
    <property type="entry name" value="MobA-like_NTP_Trfase"/>
</dbReference>
<proteinExistence type="predicted"/>
<dbReference type="GO" id="GO:0016779">
    <property type="term" value="F:nucleotidyltransferase activity"/>
    <property type="evidence" value="ECO:0007669"/>
    <property type="project" value="UniProtKB-ARBA"/>
</dbReference>
<dbReference type="EMBL" id="CP003257">
    <property type="protein sequence ID" value="AEX85861.1"/>
    <property type="molecule type" value="Genomic_DNA"/>
</dbReference>
<evidence type="ECO:0000313" key="3">
    <source>
        <dbReference type="Proteomes" id="UP000007161"/>
    </source>
</evidence>
<dbReference type="Proteomes" id="UP000007161">
    <property type="component" value="Chromosome"/>
</dbReference>
<dbReference type="OrthoDB" id="285216at2"/>
<dbReference type="KEGG" id="mpz:Marpi_1466"/>
<evidence type="ECO:0000313" key="2">
    <source>
        <dbReference type="EMBL" id="AEX85861.1"/>
    </source>
</evidence>
<protein>
    <submittedName>
        <fullName evidence="2">Putative MobA-like protein</fullName>
    </submittedName>
</protein>
<dbReference type="HOGENOM" id="CLU_061980_1_1_0"/>
<accession>H2J446</accession>
<dbReference type="PANTHER" id="PTHR43777:SF1">
    <property type="entry name" value="MOLYBDENUM COFACTOR CYTIDYLYLTRANSFERASE"/>
    <property type="match status" value="1"/>
</dbReference>
<gene>
    <name evidence="2" type="ordered locus">Marpi_1466</name>
</gene>
<dbReference type="Pfam" id="PF12804">
    <property type="entry name" value="NTP_transf_3"/>
    <property type="match status" value="1"/>
</dbReference>
<dbReference type="CDD" id="cd04182">
    <property type="entry name" value="GT_2_like_f"/>
    <property type="match status" value="1"/>
</dbReference>
<dbReference type="SUPFAM" id="SSF53448">
    <property type="entry name" value="Nucleotide-diphospho-sugar transferases"/>
    <property type="match status" value="1"/>
</dbReference>
<name>H2J446_MARPK</name>
<reference evidence="3" key="2">
    <citation type="submission" date="2012-01" db="EMBL/GenBank/DDBJ databases">
        <title>Complete sequence of chromosome of Marinitoga piezophila KA3.</title>
        <authorList>
            <person name="Lucas S."/>
            <person name="Han J."/>
            <person name="Lapidus A."/>
            <person name="Cheng J.-F."/>
            <person name="Goodwin L."/>
            <person name="Pitluck S."/>
            <person name="Peters L."/>
            <person name="Mikhailova N."/>
            <person name="Teshima H."/>
            <person name="Detter J.C."/>
            <person name="Han C."/>
            <person name="Tapia R."/>
            <person name="Land M."/>
            <person name="Hauser L."/>
            <person name="Kyrpides N."/>
            <person name="Ivanova N."/>
            <person name="Pagani I."/>
            <person name="Jebbar M."/>
            <person name="Vannier P."/>
            <person name="Oger P."/>
            <person name="Cario A."/>
            <person name="Bartlett D."/>
            <person name="Noll K.M."/>
            <person name="Woyke T."/>
        </authorList>
    </citation>
    <scope>NUCLEOTIDE SEQUENCE [LARGE SCALE GENOMIC DNA]</scope>
    <source>
        <strain evidence="3">DSM 14283 / JCM 11233 / KA3</strain>
    </source>
</reference>
<dbReference type="eggNOG" id="COG2068">
    <property type="taxonomic scope" value="Bacteria"/>
</dbReference>
<sequence>MKILGVILAAGLSKRFKGNKLIYNYNGKPLLQWTIDLLNQYAFDKLLVVNENWNEIENHFKDYSNFKIIYNHEYKKGISSSVKTAIQYALNNNYDKTLIFLGDMPLITKETVEKILYQNTKKPIVAPYYQGQKGFPTLIDKQLYKNVLDLSGDAGIKQIIYKQPELVEKIEINIPMPVFDIDTPL</sequence>
<dbReference type="InterPro" id="IPR029044">
    <property type="entry name" value="Nucleotide-diphossugar_trans"/>
</dbReference>
<dbReference type="STRING" id="443254.Marpi_1466"/>
<dbReference type="Gene3D" id="3.90.550.10">
    <property type="entry name" value="Spore Coat Polysaccharide Biosynthesis Protein SpsA, Chain A"/>
    <property type="match status" value="1"/>
</dbReference>
<evidence type="ECO:0000259" key="1">
    <source>
        <dbReference type="Pfam" id="PF12804"/>
    </source>
</evidence>
<keyword evidence="3" id="KW-1185">Reference proteome</keyword>
<dbReference type="RefSeq" id="WP_014296932.1">
    <property type="nucleotide sequence ID" value="NC_016751.1"/>
</dbReference>
<dbReference type="PANTHER" id="PTHR43777">
    <property type="entry name" value="MOLYBDENUM COFACTOR CYTIDYLYLTRANSFERASE"/>
    <property type="match status" value="1"/>
</dbReference>
<dbReference type="AlphaFoldDB" id="H2J446"/>
<reference evidence="2 3" key="1">
    <citation type="journal article" date="2012" name="J. Bacteriol.">
        <title>Complete Genome Sequence of the Thermophilic, Piezophilic, Heterotrophic Bacterium Marinitoga piezophila KA3.</title>
        <authorList>
            <person name="Lucas S."/>
            <person name="Han J."/>
            <person name="Lapidus A."/>
            <person name="Cheng J.F."/>
            <person name="Goodwin L.A."/>
            <person name="Pitluck S."/>
            <person name="Peters L."/>
            <person name="Mikhailova N."/>
            <person name="Teshima H."/>
            <person name="Detter J.C."/>
            <person name="Han C."/>
            <person name="Tapia R."/>
            <person name="Land M."/>
            <person name="Hauser L."/>
            <person name="Kyrpides N.C."/>
            <person name="Ivanova N."/>
            <person name="Pagani I."/>
            <person name="Vannier P."/>
            <person name="Oger P."/>
            <person name="Bartlett D.H."/>
            <person name="Noll K.M."/>
            <person name="Woyke T."/>
            <person name="Jebbar M."/>
        </authorList>
    </citation>
    <scope>NUCLEOTIDE SEQUENCE [LARGE SCALE GENOMIC DNA]</scope>
    <source>
        <strain evidence="3">DSM 14283 / JCM 11233 / KA3</strain>
    </source>
</reference>